<dbReference type="Proteomes" id="UP001432180">
    <property type="component" value="Chromosome"/>
</dbReference>
<dbReference type="EMBL" id="CP121472">
    <property type="protein sequence ID" value="WPL18265.1"/>
    <property type="molecule type" value="Genomic_DNA"/>
</dbReference>
<name>A0ABZ0SF50_9GAMM</name>
<reference evidence="1 2" key="1">
    <citation type="journal article" date="2023" name="Microorganisms">
        <title>Thiorhodovibrio frisius and Trv. litoralis spp. nov., Two Novel Members from a Clade of Fastidious Purple Sulfur Bacteria That Exhibit Unique Red-Shifted Light-Harvesting Capabilities.</title>
        <authorList>
            <person name="Methner A."/>
            <person name="Kuzyk S.B."/>
            <person name="Petersen J."/>
            <person name="Bauer S."/>
            <person name="Brinkmann H."/>
            <person name="Sichau K."/>
            <person name="Wanner G."/>
            <person name="Wolf J."/>
            <person name="Neumann-Schaal M."/>
            <person name="Henke P."/>
            <person name="Tank M."/>
            <person name="Sproer C."/>
            <person name="Bunk B."/>
            <person name="Overmann J."/>
        </authorList>
    </citation>
    <scope>NUCLEOTIDE SEQUENCE [LARGE SCALE GENOMIC DNA]</scope>
    <source>
        <strain evidence="1 2">DSM 6702</strain>
    </source>
</reference>
<dbReference type="RefSeq" id="WP_328984039.1">
    <property type="nucleotide sequence ID" value="NZ_CP121472.1"/>
</dbReference>
<dbReference type="Pfam" id="PF14137">
    <property type="entry name" value="DUF4304"/>
    <property type="match status" value="1"/>
</dbReference>
<evidence type="ECO:0000313" key="1">
    <source>
        <dbReference type="EMBL" id="WPL18265.1"/>
    </source>
</evidence>
<keyword evidence="2" id="KW-1185">Reference proteome</keyword>
<dbReference type="InterPro" id="IPR025412">
    <property type="entry name" value="DUF4304"/>
</dbReference>
<sequence length="191" mass="21125">MSEISKKIDEIINMELKALMKANGFKKNARNFYKELEGGVFLLVNVQGSMYNDNQDARYTVNLGVFFPEIYEMVGFGNVGSVPSIPDCSVSKRIGQLKPERTDYWWQLTPASDFNQLAADLSESVEQYGLPWLRNNSSITSASVELKGQNPFTAAATAIIEGNRCEAAEIINKVISKGSAAKSRAISWGKK</sequence>
<proteinExistence type="predicted"/>
<gene>
    <name evidence="1" type="ORF">Thiowin_03331</name>
</gene>
<protein>
    <recommendedName>
        <fullName evidence="3">DUF4304 domain-containing protein</fullName>
    </recommendedName>
</protein>
<organism evidence="1 2">
    <name type="scientific">Thiorhodovibrio winogradskyi</name>
    <dbReference type="NCBI Taxonomy" id="77007"/>
    <lineage>
        <taxon>Bacteria</taxon>
        <taxon>Pseudomonadati</taxon>
        <taxon>Pseudomonadota</taxon>
        <taxon>Gammaproteobacteria</taxon>
        <taxon>Chromatiales</taxon>
        <taxon>Chromatiaceae</taxon>
        <taxon>Thiorhodovibrio</taxon>
    </lineage>
</organism>
<evidence type="ECO:0008006" key="3">
    <source>
        <dbReference type="Google" id="ProtNLM"/>
    </source>
</evidence>
<accession>A0ABZ0SF50</accession>
<evidence type="ECO:0000313" key="2">
    <source>
        <dbReference type="Proteomes" id="UP001432180"/>
    </source>
</evidence>